<gene>
    <name evidence="1" type="ORF">PRUPE_1G458300</name>
</gene>
<proteinExistence type="predicted"/>
<dbReference type="Proteomes" id="UP000006882">
    <property type="component" value="Chromosome G1"/>
</dbReference>
<dbReference type="Gramene" id="ONI34004">
    <property type="protein sequence ID" value="ONI34004"/>
    <property type="gene ID" value="PRUPE_1G458300"/>
</dbReference>
<dbReference type="EMBL" id="CM007651">
    <property type="protein sequence ID" value="ONI34004.1"/>
    <property type="molecule type" value="Genomic_DNA"/>
</dbReference>
<evidence type="ECO:0000313" key="2">
    <source>
        <dbReference type="Proteomes" id="UP000006882"/>
    </source>
</evidence>
<keyword evidence="2" id="KW-1185">Reference proteome</keyword>
<evidence type="ECO:0000313" key="1">
    <source>
        <dbReference type="EMBL" id="ONI34004.1"/>
    </source>
</evidence>
<name>A0A251RD63_PRUPE</name>
<dbReference type="AlphaFoldDB" id="A0A251RD63"/>
<organism evidence="1 2">
    <name type="scientific">Prunus persica</name>
    <name type="common">Peach</name>
    <name type="synonym">Amygdalus persica</name>
    <dbReference type="NCBI Taxonomy" id="3760"/>
    <lineage>
        <taxon>Eukaryota</taxon>
        <taxon>Viridiplantae</taxon>
        <taxon>Streptophyta</taxon>
        <taxon>Embryophyta</taxon>
        <taxon>Tracheophyta</taxon>
        <taxon>Spermatophyta</taxon>
        <taxon>Magnoliopsida</taxon>
        <taxon>eudicotyledons</taxon>
        <taxon>Gunneridae</taxon>
        <taxon>Pentapetalae</taxon>
        <taxon>rosids</taxon>
        <taxon>fabids</taxon>
        <taxon>Rosales</taxon>
        <taxon>Rosaceae</taxon>
        <taxon>Amygdaloideae</taxon>
        <taxon>Amygdaleae</taxon>
        <taxon>Prunus</taxon>
    </lineage>
</organism>
<accession>A0A251RD63</accession>
<reference evidence="1 2" key="1">
    <citation type="journal article" date="2013" name="Nat. Genet.">
        <title>The high-quality draft genome of peach (Prunus persica) identifies unique patterns of genetic diversity, domestication and genome evolution.</title>
        <authorList>
            <consortium name="International Peach Genome Initiative"/>
            <person name="Verde I."/>
            <person name="Abbott A.G."/>
            <person name="Scalabrin S."/>
            <person name="Jung S."/>
            <person name="Shu S."/>
            <person name="Marroni F."/>
            <person name="Zhebentyayeva T."/>
            <person name="Dettori M.T."/>
            <person name="Grimwood J."/>
            <person name="Cattonaro F."/>
            <person name="Zuccolo A."/>
            <person name="Rossini L."/>
            <person name="Jenkins J."/>
            <person name="Vendramin E."/>
            <person name="Meisel L.A."/>
            <person name="Decroocq V."/>
            <person name="Sosinski B."/>
            <person name="Prochnik S."/>
            <person name="Mitros T."/>
            <person name="Policriti A."/>
            <person name="Cipriani G."/>
            <person name="Dondini L."/>
            <person name="Ficklin S."/>
            <person name="Goodstein D.M."/>
            <person name="Xuan P."/>
            <person name="Del Fabbro C."/>
            <person name="Aramini V."/>
            <person name="Copetti D."/>
            <person name="Gonzalez S."/>
            <person name="Horner D.S."/>
            <person name="Falchi R."/>
            <person name="Lucas S."/>
            <person name="Mica E."/>
            <person name="Maldonado J."/>
            <person name="Lazzari B."/>
            <person name="Bielenberg D."/>
            <person name="Pirona R."/>
            <person name="Miculan M."/>
            <person name="Barakat A."/>
            <person name="Testolin R."/>
            <person name="Stella A."/>
            <person name="Tartarini S."/>
            <person name="Tonutti P."/>
            <person name="Arus P."/>
            <person name="Orellana A."/>
            <person name="Wells C."/>
            <person name="Main D."/>
            <person name="Vizzotto G."/>
            <person name="Silva H."/>
            <person name="Salamini F."/>
            <person name="Schmutz J."/>
            <person name="Morgante M."/>
            <person name="Rokhsar D.S."/>
        </authorList>
    </citation>
    <scope>NUCLEOTIDE SEQUENCE [LARGE SCALE GENOMIC DNA]</scope>
    <source>
        <strain evidence="2">cv. Nemared</strain>
    </source>
</reference>
<sequence length="235" mass="27863">MPLHQQGVYKTTDFSINLVFLVNHMLNNLESDYVHVDHQWNSSVAVPFSLPPTSFTPNYHRPFFLQCEKQKEEQKHREPRLGTTTTLLASFTNFPEKVLEEKVFVDDFPYFSIVYVERFSWLLCSYQTHVQIKREYFEEKTERCCNKCHICFFGRSFYEMLVGENISFGHDCDMKPNPSQEGEWGERVLRRGGPHVYRCYDFFPSIFFFPPGIPLVEESKMRMIEMKGVQGEENY</sequence>
<protein>
    <submittedName>
        <fullName evidence="1">Uncharacterized protein</fullName>
    </submittedName>
</protein>